<organism evidence="1 2">
    <name type="scientific">Passalora fulva</name>
    <name type="common">Tomato leaf mold</name>
    <name type="synonym">Cladosporium fulvum</name>
    <dbReference type="NCBI Taxonomy" id="5499"/>
    <lineage>
        <taxon>Eukaryota</taxon>
        <taxon>Fungi</taxon>
        <taxon>Dikarya</taxon>
        <taxon>Ascomycota</taxon>
        <taxon>Pezizomycotina</taxon>
        <taxon>Dothideomycetes</taxon>
        <taxon>Dothideomycetidae</taxon>
        <taxon>Mycosphaerellales</taxon>
        <taxon>Mycosphaerellaceae</taxon>
        <taxon>Fulvia</taxon>
    </lineage>
</organism>
<dbReference type="EMBL" id="CP090164">
    <property type="protein sequence ID" value="UJO14167.1"/>
    <property type="molecule type" value="Genomic_DNA"/>
</dbReference>
<gene>
    <name evidence="1" type="ORF">CLAFUR5_02828</name>
</gene>
<dbReference type="OrthoDB" id="3510794at2759"/>
<evidence type="ECO:0000313" key="1">
    <source>
        <dbReference type="EMBL" id="UJO14167.1"/>
    </source>
</evidence>
<sequence>MEHQTSTTLLQTKRRVTRYQCKLVRRILPFLDLPAEIRNMIYDLVLGYGGIEAYFDELHGYLMRPRTERRGQGPPLPHKRTPALLVLNKQIYAEASYMLMKRGITFHHGLLTARDTTRVVSPHLLRHISSIHITDDGHPIIKGRILPESWNGYMRLLKDLGKILAKGHNLKNLTIRFGDDRLQEHMTECVSTRHDCGFRDQMRDAINSLRRVHNVKKVTLIGIIPDQARAMQDRMQNPAIGFGDLPRELRDLIYEQAVDWPDISKSIIRAMANWPDHVVRFPYPRRRITPTALLLNKQFSAEALQALRKKPLNILLPCDHRITDQEKVPMLTRLISRQALKNVESITIRMESWEWVYTIERSFALALATSPYLKRFRLEYKDTLKPSFLSSVHYPDNKLHLCLRELKRIRGLESATFEGDLPLCYADPLSKIMTSPRYTREPLPELKAINELGDMLIIDDSKEDESRRHQPISAAYLPEATTLN</sequence>
<reference evidence="1" key="1">
    <citation type="submission" date="2021-12" db="EMBL/GenBank/DDBJ databases">
        <authorList>
            <person name="Zaccaron A."/>
            <person name="Stergiopoulos I."/>
        </authorList>
    </citation>
    <scope>NUCLEOTIDE SEQUENCE</scope>
    <source>
        <strain evidence="1">Race5_Kim</strain>
    </source>
</reference>
<dbReference type="PANTHER" id="PTHR38790:SF9">
    <property type="entry name" value="F-BOX DOMAIN-CONTAINING PROTEIN"/>
    <property type="match status" value="1"/>
</dbReference>
<accession>A0A9Q8LB39</accession>
<protein>
    <submittedName>
        <fullName evidence="1">Uncharacterized protein</fullName>
    </submittedName>
</protein>
<evidence type="ECO:0000313" key="2">
    <source>
        <dbReference type="Proteomes" id="UP000756132"/>
    </source>
</evidence>
<name>A0A9Q8LB39_PASFU</name>
<dbReference type="RefSeq" id="XP_047758533.1">
    <property type="nucleotide sequence ID" value="XM_047901976.1"/>
</dbReference>
<dbReference type="KEGG" id="ffu:CLAFUR5_02828"/>
<keyword evidence="2" id="KW-1185">Reference proteome</keyword>
<dbReference type="GeneID" id="71982706"/>
<dbReference type="AlphaFoldDB" id="A0A9Q8LB39"/>
<proteinExistence type="predicted"/>
<reference evidence="1" key="2">
    <citation type="journal article" date="2022" name="Microb. Genom.">
        <title>A chromosome-scale genome assembly of the tomato pathogen Cladosporium fulvum reveals a compartmentalized genome architecture and the presence of a dispensable chromosome.</title>
        <authorList>
            <person name="Zaccaron A.Z."/>
            <person name="Chen L.H."/>
            <person name="Samaras A."/>
            <person name="Stergiopoulos I."/>
        </authorList>
    </citation>
    <scope>NUCLEOTIDE SEQUENCE</scope>
    <source>
        <strain evidence="1">Race5_Kim</strain>
    </source>
</reference>
<dbReference type="PANTHER" id="PTHR38790">
    <property type="entry name" value="2EXR DOMAIN-CONTAINING PROTEIN-RELATED"/>
    <property type="match status" value="1"/>
</dbReference>
<dbReference type="Proteomes" id="UP000756132">
    <property type="component" value="Chromosome 2"/>
</dbReference>